<comment type="caution">
    <text evidence="1">The sequence shown here is derived from an EMBL/GenBank/DDBJ whole genome shotgun (WGS) entry which is preliminary data.</text>
</comment>
<organism evidence="1 2">
    <name type="scientific">Panicum miliaceum</name>
    <name type="common">Proso millet</name>
    <name type="synonym">Broomcorn millet</name>
    <dbReference type="NCBI Taxonomy" id="4540"/>
    <lineage>
        <taxon>Eukaryota</taxon>
        <taxon>Viridiplantae</taxon>
        <taxon>Streptophyta</taxon>
        <taxon>Embryophyta</taxon>
        <taxon>Tracheophyta</taxon>
        <taxon>Spermatophyta</taxon>
        <taxon>Magnoliopsida</taxon>
        <taxon>Liliopsida</taxon>
        <taxon>Poales</taxon>
        <taxon>Poaceae</taxon>
        <taxon>PACMAD clade</taxon>
        <taxon>Panicoideae</taxon>
        <taxon>Panicodae</taxon>
        <taxon>Paniceae</taxon>
        <taxon>Panicinae</taxon>
        <taxon>Panicum</taxon>
        <taxon>Panicum sect. Panicum</taxon>
    </lineage>
</organism>
<dbReference type="EMBL" id="PQIB02000015">
    <property type="protein sequence ID" value="RLM64486.1"/>
    <property type="molecule type" value="Genomic_DNA"/>
</dbReference>
<protein>
    <submittedName>
        <fullName evidence="1">Uncharacterized protein</fullName>
    </submittedName>
</protein>
<keyword evidence="2" id="KW-1185">Reference proteome</keyword>
<sequence>MEPRIRVPGPPRWFAVSGRLCGTRLGLPGSGAAAARRQSCGSGVHARWRRRERDGGRESNACFRPVAGSCNDALRIQNRASLRQHRTGRGIRFGESFQFKRCARAGSPVPARIHGAF</sequence>
<evidence type="ECO:0000313" key="1">
    <source>
        <dbReference type="EMBL" id="RLM64486.1"/>
    </source>
</evidence>
<dbReference type="Proteomes" id="UP000275267">
    <property type="component" value="Unassembled WGS sequence"/>
</dbReference>
<evidence type="ECO:0000313" key="2">
    <source>
        <dbReference type="Proteomes" id="UP000275267"/>
    </source>
</evidence>
<name>A0A3L6PV05_PANMI</name>
<proteinExistence type="predicted"/>
<dbReference type="AlphaFoldDB" id="A0A3L6PV05"/>
<reference evidence="2" key="1">
    <citation type="journal article" date="2019" name="Nat. Commun.">
        <title>The genome of broomcorn millet.</title>
        <authorList>
            <person name="Zou C."/>
            <person name="Miki D."/>
            <person name="Li D."/>
            <person name="Tang Q."/>
            <person name="Xiao L."/>
            <person name="Rajput S."/>
            <person name="Deng P."/>
            <person name="Jia W."/>
            <person name="Huang R."/>
            <person name="Zhang M."/>
            <person name="Sun Y."/>
            <person name="Hu J."/>
            <person name="Fu X."/>
            <person name="Schnable P.S."/>
            <person name="Li F."/>
            <person name="Zhang H."/>
            <person name="Feng B."/>
            <person name="Zhu X."/>
            <person name="Liu R."/>
            <person name="Schnable J.C."/>
            <person name="Zhu J.-K."/>
            <person name="Zhang H."/>
        </authorList>
    </citation>
    <scope>NUCLEOTIDE SEQUENCE [LARGE SCALE GENOMIC DNA]</scope>
</reference>
<accession>A0A3L6PV05</accession>
<gene>
    <name evidence="1" type="ORF">C2845_PM16G22320</name>
</gene>